<sequence length="338" mass="39676">MKEWITKELLSYSKKTIVVEELERWVPSGLTYEQFAEQVLLLENEGILEMVKAKGRNSRTPSLAFSYRIHTIHLKKDYHEQLKTYRLKLHPSISLDSYYRLQPAQWNMDLPFLLSIHQYLESFGLPIYEVPAPERSVELVGDEKWITDKQGKELLERVGLWDSMKVIPVSDPLMFALNPKMFMQEEHKHLIVENKTTYQGLLVALPHTSFTTLIYGCGNKILNSMDQFERQLPLEGAKHRFYYFGDLDRSGIFIWHRLQSKVDAEPAMPFYEACLAKEHLQGKTNQRLDEEAVAAFSAFLKKEQREQLHSLLDSGCYFPQEVLKTEELQTIWRQTRWS</sequence>
<evidence type="ECO:0000313" key="3">
    <source>
        <dbReference type="Proteomes" id="UP000679247"/>
    </source>
</evidence>
<name>A0ABX8FHK7_9BACI</name>
<organism evidence="2 3">
    <name type="scientific">Cytobacillus gottheilii</name>
    <dbReference type="NCBI Taxonomy" id="859144"/>
    <lineage>
        <taxon>Bacteria</taxon>
        <taxon>Bacillati</taxon>
        <taxon>Bacillota</taxon>
        <taxon>Bacilli</taxon>
        <taxon>Bacillales</taxon>
        <taxon>Bacillaceae</taxon>
        <taxon>Cytobacillus</taxon>
    </lineage>
</organism>
<gene>
    <name evidence="2" type="ORF">J1899_10770</name>
</gene>
<dbReference type="Proteomes" id="UP000679247">
    <property type="component" value="Chromosome"/>
</dbReference>
<keyword evidence="3" id="KW-1185">Reference proteome</keyword>
<evidence type="ECO:0000313" key="2">
    <source>
        <dbReference type="EMBL" id="QVY63490.1"/>
    </source>
</evidence>
<dbReference type="Pfam" id="PF09983">
    <property type="entry name" value="JetD_C"/>
    <property type="match status" value="1"/>
</dbReference>
<accession>A0ABX8FHK7</accession>
<dbReference type="InterPro" id="IPR024534">
    <property type="entry name" value="JetD_C"/>
</dbReference>
<proteinExistence type="predicted"/>
<feature type="domain" description="Wadjet protein JetD C-terminal" evidence="1">
    <location>
        <begin position="171"/>
        <end position="314"/>
    </location>
</feature>
<reference evidence="2 3" key="1">
    <citation type="submission" date="2021-03" db="EMBL/GenBank/DDBJ databases">
        <title>The first data on the complete genome of the tetrodotoxin-producing bacterium.</title>
        <authorList>
            <person name="Melnikova D.I."/>
            <person name="Nijland R."/>
            <person name="Magarlamov T.Y."/>
        </authorList>
    </citation>
    <scope>NUCLEOTIDE SEQUENCE [LARGE SCALE GENOMIC DNA]</scope>
    <source>
        <strain evidence="2 3">1839</strain>
    </source>
</reference>
<dbReference type="EMBL" id="CP071709">
    <property type="protein sequence ID" value="QVY63490.1"/>
    <property type="molecule type" value="Genomic_DNA"/>
</dbReference>
<evidence type="ECO:0000259" key="1">
    <source>
        <dbReference type="Pfam" id="PF09983"/>
    </source>
</evidence>
<protein>
    <recommendedName>
        <fullName evidence="1">Wadjet protein JetD C-terminal domain-containing protein</fullName>
    </recommendedName>
</protein>
<dbReference type="RefSeq" id="WP_214478629.1">
    <property type="nucleotide sequence ID" value="NZ_CP071709.1"/>
</dbReference>